<dbReference type="EMBL" id="MU855731">
    <property type="protein sequence ID" value="KAK3899868.1"/>
    <property type="molecule type" value="Genomic_DNA"/>
</dbReference>
<accession>A0AAN6RRJ8</accession>
<evidence type="ECO:0000256" key="1">
    <source>
        <dbReference type="SAM" id="MobiDB-lite"/>
    </source>
</evidence>
<organism evidence="2 3">
    <name type="scientific">Staphylotrichum tortipilum</name>
    <dbReference type="NCBI Taxonomy" id="2831512"/>
    <lineage>
        <taxon>Eukaryota</taxon>
        <taxon>Fungi</taxon>
        <taxon>Dikarya</taxon>
        <taxon>Ascomycota</taxon>
        <taxon>Pezizomycotina</taxon>
        <taxon>Sordariomycetes</taxon>
        <taxon>Sordariomycetidae</taxon>
        <taxon>Sordariales</taxon>
        <taxon>Chaetomiaceae</taxon>
        <taxon>Staphylotrichum</taxon>
    </lineage>
</organism>
<comment type="caution">
    <text evidence="2">The sequence shown here is derived from an EMBL/GenBank/DDBJ whole genome shotgun (WGS) entry which is preliminary data.</text>
</comment>
<evidence type="ECO:0008006" key="4">
    <source>
        <dbReference type="Google" id="ProtNLM"/>
    </source>
</evidence>
<name>A0AAN6RRJ8_9PEZI</name>
<dbReference type="SUPFAM" id="SSF81383">
    <property type="entry name" value="F-box domain"/>
    <property type="match status" value="1"/>
</dbReference>
<reference evidence="2" key="1">
    <citation type="journal article" date="2023" name="Mol. Phylogenet. Evol.">
        <title>Genome-scale phylogeny and comparative genomics of the fungal order Sordariales.</title>
        <authorList>
            <person name="Hensen N."/>
            <person name="Bonometti L."/>
            <person name="Westerberg I."/>
            <person name="Brannstrom I.O."/>
            <person name="Guillou S."/>
            <person name="Cros-Aarteil S."/>
            <person name="Calhoun S."/>
            <person name="Haridas S."/>
            <person name="Kuo A."/>
            <person name="Mondo S."/>
            <person name="Pangilinan J."/>
            <person name="Riley R."/>
            <person name="LaButti K."/>
            <person name="Andreopoulos B."/>
            <person name="Lipzen A."/>
            <person name="Chen C."/>
            <person name="Yan M."/>
            <person name="Daum C."/>
            <person name="Ng V."/>
            <person name="Clum A."/>
            <person name="Steindorff A."/>
            <person name="Ohm R.A."/>
            <person name="Martin F."/>
            <person name="Silar P."/>
            <person name="Natvig D.O."/>
            <person name="Lalanne C."/>
            <person name="Gautier V."/>
            <person name="Ament-Velasquez S.L."/>
            <person name="Kruys A."/>
            <person name="Hutchinson M.I."/>
            <person name="Powell A.J."/>
            <person name="Barry K."/>
            <person name="Miller A.N."/>
            <person name="Grigoriev I.V."/>
            <person name="Debuchy R."/>
            <person name="Gladieux P."/>
            <person name="Hiltunen Thoren M."/>
            <person name="Johannesson H."/>
        </authorList>
    </citation>
    <scope>NUCLEOTIDE SEQUENCE</scope>
    <source>
        <strain evidence="2">CBS 103.79</strain>
    </source>
</reference>
<reference evidence="2" key="2">
    <citation type="submission" date="2023-05" db="EMBL/GenBank/DDBJ databases">
        <authorList>
            <consortium name="Lawrence Berkeley National Laboratory"/>
            <person name="Steindorff A."/>
            <person name="Hensen N."/>
            <person name="Bonometti L."/>
            <person name="Westerberg I."/>
            <person name="Brannstrom I.O."/>
            <person name="Guillou S."/>
            <person name="Cros-Aarteil S."/>
            <person name="Calhoun S."/>
            <person name="Haridas S."/>
            <person name="Kuo A."/>
            <person name="Mondo S."/>
            <person name="Pangilinan J."/>
            <person name="Riley R."/>
            <person name="Labutti K."/>
            <person name="Andreopoulos B."/>
            <person name="Lipzen A."/>
            <person name="Chen C."/>
            <person name="Yanf M."/>
            <person name="Daum C."/>
            <person name="Ng V."/>
            <person name="Clum A."/>
            <person name="Ohm R."/>
            <person name="Martin F."/>
            <person name="Silar P."/>
            <person name="Natvig D."/>
            <person name="Lalanne C."/>
            <person name="Gautier V."/>
            <person name="Ament-Velasquez S.L."/>
            <person name="Kruys A."/>
            <person name="Hutchinson M.I."/>
            <person name="Powell A.J."/>
            <person name="Barry K."/>
            <person name="Miller A.N."/>
            <person name="Grigoriev I.V."/>
            <person name="Debuchy R."/>
            <person name="Gladieux P."/>
            <person name="Thoren M.H."/>
            <person name="Johannesson H."/>
        </authorList>
    </citation>
    <scope>NUCLEOTIDE SEQUENCE</scope>
    <source>
        <strain evidence="2">CBS 103.79</strain>
    </source>
</reference>
<dbReference type="InterPro" id="IPR036047">
    <property type="entry name" value="F-box-like_dom_sf"/>
</dbReference>
<evidence type="ECO:0000313" key="3">
    <source>
        <dbReference type="Proteomes" id="UP001303889"/>
    </source>
</evidence>
<dbReference type="Proteomes" id="UP001303889">
    <property type="component" value="Unassembled WGS sequence"/>
</dbReference>
<gene>
    <name evidence="2" type="ORF">C8A05DRAFT_36512</name>
</gene>
<protein>
    <recommendedName>
        <fullName evidence="4">F-box domain-containing protein</fullName>
    </recommendedName>
</protein>
<dbReference type="AlphaFoldDB" id="A0AAN6RRJ8"/>
<feature type="region of interest" description="Disordered" evidence="1">
    <location>
        <begin position="1"/>
        <end position="21"/>
    </location>
</feature>
<keyword evidence="3" id="KW-1185">Reference proteome</keyword>
<sequence>MPSLVSAAPPAPRDGISPRQPALGLGSLPQDLISMILAHLDDIDHSSLSNAALVCSALYGKARYHQHQVVWIDVGAEHARGRLQQMSDHSLLLAVRVLNVTVPDHIHLHVDHPPPAGNGPASEQLAAWNLLAGLIPSMSGLRQLRWKGTALPEAVVQHLAGNPHISLHLSLYATDRQSHLPGRLARLNLLNQLPATVEPAFPNLSSLHIGLAYCSPELCRPVLQTALKHLLLSTPSLRSLSLNVFYDPDLSLPGRDAGRRQYCGLGFTAGEAPAAALEQLEVVRYPFGLVPTANPDLAQFGDIMANVDGYPNPLPEGNYWAAHFDWARLRRLRLHTPAARLFAAFLVLLPASARLETLAVPGLESCAELANLAHLAHHAATLRSVTVYPLATCADDLATLRSALPRLETLGVVCLREECSWPEEAFAVLASFTEVRELTVWFDVGSPKAVAVPGVTAATAREVAGRIWTLKKEGEAGDVLRKVTVRSASAVPWWELQRYGEGEREGWKRDHEVGFECVWREGEEVEVSCLGLSDAQNGRVRELVAACAVGGKDVMNEMMTEEERGDIRFVMALNGPMTMDEWRAWKKARE</sequence>
<proteinExistence type="predicted"/>
<evidence type="ECO:0000313" key="2">
    <source>
        <dbReference type="EMBL" id="KAK3899868.1"/>
    </source>
</evidence>